<sequence>MTSAFAARSPSGFEALPMSSYAAPTSETPSTMHRSDRNLTRTPSPTPSEYAALSNNGLVDWSKYKNWDYWKEGHHFWILPLILILVALVILSLIFHTQIVIWLQPAASWMYNLPAGWLIPVAILFVMSFPPLFGHEIVAVLCGVVWGVGPGFGIVALGTLLGEWGNYFAFKYMCQARAEKMEKSSIRYAALAKTIRDGGFVVVLPPSSRFQNSSPQCIWVCC</sequence>
<feature type="transmembrane region" description="Helical" evidence="6">
    <location>
        <begin position="138"/>
        <end position="161"/>
    </location>
</feature>
<dbReference type="PANTHER" id="PTHR47549:SF2">
    <property type="entry name" value="GOLGI APPARATUS MEMBRANE PROTEIN TVP38"/>
    <property type="match status" value="1"/>
</dbReference>
<protein>
    <recommendedName>
        <fullName evidence="9">Golgi apparatus membrane protein TVP38</fullName>
    </recommendedName>
</protein>
<dbReference type="EMBL" id="ML213507">
    <property type="protein sequence ID" value="TFK53591.1"/>
    <property type="molecule type" value="Genomic_DNA"/>
</dbReference>
<keyword evidence="4 6" id="KW-0472">Membrane</keyword>
<feature type="compositionally biased region" description="Polar residues" evidence="5">
    <location>
        <begin position="22"/>
        <end position="32"/>
    </location>
</feature>
<dbReference type="Proteomes" id="UP000305948">
    <property type="component" value="Unassembled WGS sequence"/>
</dbReference>
<evidence type="ECO:0000313" key="8">
    <source>
        <dbReference type="Proteomes" id="UP000305948"/>
    </source>
</evidence>
<dbReference type="PANTHER" id="PTHR47549">
    <property type="entry name" value="GOLGI APPARATUS MEMBRANE PROTEIN TVP38-RELATED"/>
    <property type="match status" value="1"/>
</dbReference>
<organism evidence="7 8">
    <name type="scientific">Heliocybe sulcata</name>
    <dbReference type="NCBI Taxonomy" id="5364"/>
    <lineage>
        <taxon>Eukaryota</taxon>
        <taxon>Fungi</taxon>
        <taxon>Dikarya</taxon>
        <taxon>Basidiomycota</taxon>
        <taxon>Agaricomycotina</taxon>
        <taxon>Agaricomycetes</taxon>
        <taxon>Gloeophyllales</taxon>
        <taxon>Gloeophyllaceae</taxon>
        <taxon>Heliocybe</taxon>
    </lineage>
</organism>
<comment type="subcellular location">
    <subcellularLocation>
        <location evidence="1">Endomembrane system</location>
        <topology evidence="1">Multi-pass membrane protein</topology>
    </subcellularLocation>
</comment>
<name>A0A5C3NJ12_9AGAM</name>
<dbReference type="GO" id="GO:0012505">
    <property type="term" value="C:endomembrane system"/>
    <property type="evidence" value="ECO:0007669"/>
    <property type="project" value="UniProtKB-SubCell"/>
</dbReference>
<keyword evidence="8" id="KW-1185">Reference proteome</keyword>
<evidence type="ECO:0000256" key="6">
    <source>
        <dbReference type="SAM" id="Phobius"/>
    </source>
</evidence>
<evidence type="ECO:0008006" key="9">
    <source>
        <dbReference type="Google" id="ProtNLM"/>
    </source>
</evidence>
<accession>A0A5C3NJ12</accession>
<dbReference type="OrthoDB" id="166803at2759"/>
<evidence type="ECO:0000256" key="5">
    <source>
        <dbReference type="SAM" id="MobiDB-lite"/>
    </source>
</evidence>
<feature type="transmembrane region" description="Helical" evidence="6">
    <location>
        <begin position="115"/>
        <end position="132"/>
    </location>
</feature>
<evidence type="ECO:0000256" key="2">
    <source>
        <dbReference type="ARBA" id="ARBA00022692"/>
    </source>
</evidence>
<dbReference type="STRING" id="5364.A0A5C3NJ12"/>
<dbReference type="InterPro" id="IPR051076">
    <property type="entry name" value="Golgi_membrane_TVP38/TMEM64"/>
</dbReference>
<evidence type="ECO:0000256" key="4">
    <source>
        <dbReference type="ARBA" id="ARBA00023136"/>
    </source>
</evidence>
<reference evidence="7 8" key="1">
    <citation type="journal article" date="2019" name="Nat. Ecol. Evol.">
        <title>Megaphylogeny resolves global patterns of mushroom evolution.</title>
        <authorList>
            <person name="Varga T."/>
            <person name="Krizsan K."/>
            <person name="Foldi C."/>
            <person name="Dima B."/>
            <person name="Sanchez-Garcia M."/>
            <person name="Sanchez-Ramirez S."/>
            <person name="Szollosi G.J."/>
            <person name="Szarkandi J.G."/>
            <person name="Papp V."/>
            <person name="Albert L."/>
            <person name="Andreopoulos W."/>
            <person name="Angelini C."/>
            <person name="Antonin V."/>
            <person name="Barry K.W."/>
            <person name="Bougher N.L."/>
            <person name="Buchanan P."/>
            <person name="Buyck B."/>
            <person name="Bense V."/>
            <person name="Catcheside P."/>
            <person name="Chovatia M."/>
            <person name="Cooper J."/>
            <person name="Damon W."/>
            <person name="Desjardin D."/>
            <person name="Finy P."/>
            <person name="Geml J."/>
            <person name="Haridas S."/>
            <person name="Hughes K."/>
            <person name="Justo A."/>
            <person name="Karasinski D."/>
            <person name="Kautmanova I."/>
            <person name="Kiss B."/>
            <person name="Kocsube S."/>
            <person name="Kotiranta H."/>
            <person name="LaButti K.M."/>
            <person name="Lechner B.E."/>
            <person name="Liimatainen K."/>
            <person name="Lipzen A."/>
            <person name="Lukacs Z."/>
            <person name="Mihaltcheva S."/>
            <person name="Morgado L.N."/>
            <person name="Niskanen T."/>
            <person name="Noordeloos M.E."/>
            <person name="Ohm R.A."/>
            <person name="Ortiz-Santana B."/>
            <person name="Ovrebo C."/>
            <person name="Racz N."/>
            <person name="Riley R."/>
            <person name="Savchenko A."/>
            <person name="Shiryaev A."/>
            <person name="Soop K."/>
            <person name="Spirin V."/>
            <person name="Szebenyi C."/>
            <person name="Tomsovsky M."/>
            <person name="Tulloss R.E."/>
            <person name="Uehling J."/>
            <person name="Grigoriev I.V."/>
            <person name="Vagvolgyi C."/>
            <person name="Papp T."/>
            <person name="Martin F.M."/>
            <person name="Miettinen O."/>
            <person name="Hibbett D.S."/>
            <person name="Nagy L.G."/>
        </authorList>
    </citation>
    <scope>NUCLEOTIDE SEQUENCE [LARGE SCALE GENOMIC DNA]</scope>
    <source>
        <strain evidence="7 8">OMC1185</strain>
    </source>
</reference>
<keyword evidence="2 6" id="KW-0812">Transmembrane</keyword>
<feature type="transmembrane region" description="Helical" evidence="6">
    <location>
        <begin position="77"/>
        <end position="103"/>
    </location>
</feature>
<evidence type="ECO:0000256" key="1">
    <source>
        <dbReference type="ARBA" id="ARBA00004127"/>
    </source>
</evidence>
<evidence type="ECO:0000313" key="7">
    <source>
        <dbReference type="EMBL" id="TFK53591.1"/>
    </source>
</evidence>
<gene>
    <name evidence="7" type="ORF">OE88DRAFT_1655788</name>
</gene>
<evidence type="ECO:0000256" key="3">
    <source>
        <dbReference type="ARBA" id="ARBA00022989"/>
    </source>
</evidence>
<proteinExistence type="predicted"/>
<dbReference type="AlphaFoldDB" id="A0A5C3NJ12"/>
<feature type="region of interest" description="Disordered" evidence="5">
    <location>
        <begin position="18"/>
        <end position="49"/>
    </location>
</feature>
<keyword evidence="3 6" id="KW-1133">Transmembrane helix</keyword>